<dbReference type="AlphaFoldDB" id="A0A834P2F3"/>
<dbReference type="EMBL" id="JACSDY010000006">
    <property type="protein sequence ID" value="KAF7425484.1"/>
    <property type="molecule type" value="Genomic_DNA"/>
</dbReference>
<proteinExistence type="predicted"/>
<organism evidence="1 2">
    <name type="scientific">Vespula pensylvanica</name>
    <name type="common">Western yellow jacket</name>
    <name type="synonym">Wasp</name>
    <dbReference type="NCBI Taxonomy" id="30213"/>
    <lineage>
        <taxon>Eukaryota</taxon>
        <taxon>Metazoa</taxon>
        <taxon>Ecdysozoa</taxon>
        <taxon>Arthropoda</taxon>
        <taxon>Hexapoda</taxon>
        <taxon>Insecta</taxon>
        <taxon>Pterygota</taxon>
        <taxon>Neoptera</taxon>
        <taxon>Endopterygota</taxon>
        <taxon>Hymenoptera</taxon>
        <taxon>Apocrita</taxon>
        <taxon>Aculeata</taxon>
        <taxon>Vespoidea</taxon>
        <taxon>Vespidae</taxon>
        <taxon>Vespinae</taxon>
        <taxon>Vespula</taxon>
    </lineage>
</organism>
<evidence type="ECO:0000313" key="1">
    <source>
        <dbReference type="EMBL" id="KAF7425484.1"/>
    </source>
</evidence>
<name>A0A834P2F3_VESPE</name>
<gene>
    <name evidence="1" type="ORF">H0235_007922</name>
</gene>
<sequence>MATTKSGLETTFIVSSSVVLWTSTSELRKFRRMPSKRRVYLWLGHEAKKRLYAEEAPTNCGSRGQLLDY</sequence>
<keyword evidence="2" id="KW-1185">Reference proteome</keyword>
<accession>A0A834P2F3</accession>
<dbReference type="Proteomes" id="UP000600918">
    <property type="component" value="Unassembled WGS sequence"/>
</dbReference>
<evidence type="ECO:0000313" key="2">
    <source>
        <dbReference type="Proteomes" id="UP000600918"/>
    </source>
</evidence>
<comment type="caution">
    <text evidence="1">The sequence shown here is derived from an EMBL/GenBank/DDBJ whole genome shotgun (WGS) entry which is preliminary data.</text>
</comment>
<protein>
    <submittedName>
        <fullName evidence="1">Uncharacterized protein</fullName>
    </submittedName>
</protein>
<reference evidence="1" key="1">
    <citation type="journal article" date="2020" name="G3 (Bethesda)">
        <title>High-Quality Assemblies for Three Invasive Social Wasps from the &lt;i&gt;Vespula&lt;/i&gt; Genus.</title>
        <authorList>
            <person name="Harrop T.W.R."/>
            <person name="Guhlin J."/>
            <person name="McLaughlin G.M."/>
            <person name="Permina E."/>
            <person name="Stockwell P."/>
            <person name="Gilligan J."/>
            <person name="Le Lec M.F."/>
            <person name="Gruber M.A.M."/>
            <person name="Quinn O."/>
            <person name="Lovegrove M."/>
            <person name="Duncan E.J."/>
            <person name="Remnant E.J."/>
            <person name="Van Eeckhoven J."/>
            <person name="Graham B."/>
            <person name="Knapp R.A."/>
            <person name="Langford K.W."/>
            <person name="Kronenberg Z."/>
            <person name="Press M.O."/>
            <person name="Eacker S.M."/>
            <person name="Wilson-Rankin E.E."/>
            <person name="Purcell J."/>
            <person name="Lester P.J."/>
            <person name="Dearden P.K."/>
        </authorList>
    </citation>
    <scope>NUCLEOTIDE SEQUENCE</scope>
    <source>
        <strain evidence="1">Volc-1</strain>
    </source>
</reference>